<dbReference type="SUPFAM" id="SSF53098">
    <property type="entry name" value="Ribonuclease H-like"/>
    <property type="match status" value="1"/>
</dbReference>
<dbReference type="PANTHER" id="PTHR22891">
    <property type="entry name" value="EUKARYOTIC TRANSLATION INITIATION FACTOR 2C"/>
    <property type="match status" value="1"/>
</dbReference>
<dbReference type="WBParaSite" id="PSU_v2.g6818.t1">
    <property type="protein sequence ID" value="PSU_v2.g6818.t1"/>
    <property type="gene ID" value="PSU_v2.g6818"/>
</dbReference>
<keyword evidence="1" id="KW-1185">Reference proteome</keyword>
<reference evidence="2" key="1">
    <citation type="submission" date="2022-11" db="UniProtKB">
        <authorList>
            <consortium name="WormBaseParasite"/>
        </authorList>
    </citation>
    <scope>IDENTIFICATION</scope>
</reference>
<name>A0A914Z490_9BILA</name>
<dbReference type="AlphaFoldDB" id="A0A914Z490"/>
<evidence type="ECO:0000313" key="2">
    <source>
        <dbReference type="WBParaSite" id="PSU_v2.g6818.t1"/>
    </source>
</evidence>
<sequence length="537" mass="60784">MEVACFPIAINTTKPVWNYDVSVELVVGEKIVVLNKDRSDPQDKNYCRQLLRLAYDKSDSFGLNDKLKYVYDGLSCLYASAQFEDQDITVEKEIYTEQLKKAFRRDVVIRVTRTSSNHELFIHTAPDKMPLDQFSEFKRFLSLVVCQYALDCERYSVLDHGHLFSTDNQKLVQLNGGIELRLGMSKGIRLVDNGKSVQAAFEVDFRMSAFYRPVTLADAFNGFRNADEANELLKGARIHPDYDLHRSLNFVSFTKDTPLSFKFQLRDGTMTTKQRIMPKLPLVSVRPKQAGLFPAEKVSIIPHQKVRMERLGPKLADSLHSYNAVLPHIRHQNISDIIRSLNLTDQNPILKAFGISVQSNFSVIPPSKMWRPAVQMGSTVTQPKDDGSFRVNSKYLAPAAAGKWAVLYGDRGCRLDTVKILVQRLCSEAAAKGMKLPQPVVIQSVDMANFMTKAFVNIKDLTGVSYILVIDPKNASTTHHMVKLIENRYKIVTQQLDSALVDKCVERNQRMTLENILNKMNLKLGGVNWAPKFEGEA</sequence>
<dbReference type="InterPro" id="IPR036085">
    <property type="entry name" value="PAZ_dom_sf"/>
</dbReference>
<dbReference type="SUPFAM" id="SSF101690">
    <property type="entry name" value="PAZ domain"/>
    <property type="match status" value="1"/>
</dbReference>
<accession>A0A914Z490</accession>
<evidence type="ECO:0000313" key="1">
    <source>
        <dbReference type="Proteomes" id="UP000887577"/>
    </source>
</evidence>
<organism evidence="1 2">
    <name type="scientific">Panagrolaimus superbus</name>
    <dbReference type="NCBI Taxonomy" id="310955"/>
    <lineage>
        <taxon>Eukaryota</taxon>
        <taxon>Metazoa</taxon>
        <taxon>Ecdysozoa</taxon>
        <taxon>Nematoda</taxon>
        <taxon>Chromadorea</taxon>
        <taxon>Rhabditida</taxon>
        <taxon>Tylenchina</taxon>
        <taxon>Panagrolaimomorpha</taxon>
        <taxon>Panagrolaimoidea</taxon>
        <taxon>Panagrolaimidae</taxon>
        <taxon>Panagrolaimus</taxon>
    </lineage>
</organism>
<dbReference type="InterPro" id="IPR012337">
    <property type="entry name" value="RNaseH-like_sf"/>
</dbReference>
<dbReference type="Proteomes" id="UP000887577">
    <property type="component" value="Unplaced"/>
</dbReference>
<protein>
    <submittedName>
        <fullName evidence="2">Piwi domain-containing protein</fullName>
    </submittedName>
</protein>
<proteinExistence type="predicted"/>
<dbReference type="Gene3D" id="3.40.50.2300">
    <property type="match status" value="1"/>
</dbReference>